<dbReference type="Proteomes" id="UP000294614">
    <property type="component" value="Unassembled WGS sequence"/>
</dbReference>
<evidence type="ECO:0000259" key="1">
    <source>
        <dbReference type="PROSITE" id="PS50983"/>
    </source>
</evidence>
<accession>A0A4R1K9S3</accession>
<evidence type="ECO:0000313" key="3">
    <source>
        <dbReference type="Proteomes" id="UP000294614"/>
    </source>
</evidence>
<feature type="domain" description="Fe/B12 periplasmic-binding" evidence="1">
    <location>
        <begin position="31"/>
        <end position="308"/>
    </location>
</feature>
<dbReference type="PANTHER" id="PTHR30535:SF34">
    <property type="entry name" value="MOLYBDATE-BINDING PROTEIN MOLA"/>
    <property type="match status" value="1"/>
</dbReference>
<keyword evidence="3" id="KW-1185">Reference proteome</keyword>
<dbReference type="InterPro" id="IPR002491">
    <property type="entry name" value="ABC_transptr_periplasmic_BD"/>
</dbReference>
<dbReference type="EMBL" id="SMGG01000004">
    <property type="protein sequence ID" value="TCK60777.1"/>
    <property type="molecule type" value="Genomic_DNA"/>
</dbReference>
<proteinExistence type="predicted"/>
<dbReference type="SUPFAM" id="SSF53807">
    <property type="entry name" value="Helical backbone' metal receptor"/>
    <property type="match status" value="1"/>
</dbReference>
<dbReference type="Pfam" id="PF01497">
    <property type="entry name" value="Peripla_BP_2"/>
    <property type="match status" value="1"/>
</dbReference>
<dbReference type="AlphaFoldDB" id="A0A4R1K9S3"/>
<organism evidence="2 3">
    <name type="scientific">Seleniivibrio woodruffii</name>
    <dbReference type="NCBI Taxonomy" id="1078050"/>
    <lineage>
        <taxon>Bacteria</taxon>
        <taxon>Pseudomonadati</taxon>
        <taxon>Deferribacterota</taxon>
        <taxon>Deferribacteres</taxon>
        <taxon>Deferribacterales</taxon>
        <taxon>Geovibrionaceae</taxon>
        <taxon>Seleniivibrio</taxon>
    </lineage>
</organism>
<protein>
    <submittedName>
        <fullName evidence="2">ABC-type Fe3+-hydroxamate transport system substrate-binding protein</fullName>
    </submittedName>
</protein>
<evidence type="ECO:0000313" key="2">
    <source>
        <dbReference type="EMBL" id="TCK60777.1"/>
    </source>
</evidence>
<dbReference type="PROSITE" id="PS50983">
    <property type="entry name" value="FE_B12_PBP"/>
    <property type="match status" value="1"/>
</dbReference>
<dbReference type="PANTHER" id="PTHR30535">
    <property type="entry name" value="VITAMIN B12-BINDING PROTEIN"/>
    <property type="match status" value="1"/>
</dbReference>
<comment type="caution">
    <text evidence="2">The sequence shown here is derived from an EMBL/GenBank/DDBJ whole genome shotgun (WGS) entry which is preliminary data.</text>
</comment>
<dbReference type="InterPro" id="IPR050902">
    <property type="entry name" value="ABC_Transporter_SBP"/>
</dbReference>
<gene>
    <name evidence="2" type="ORF">C8D98_1656</name>
</gene>
<name>A0A4R1K9S3_9BACT</name>
<dbReference type="Gene3D" id="3.40.50.1980">
    <property type="entry name" value="Nitrogenase molybdenum iron protein domain"/>
    <property type="match status" value="2"/>
</dbReference>
<sequence>MALPFGFSYADTNKFIDACGREVLIPEELTRLSAVGPASSALAEYTDYAYWLVTRDIPASIDKTRKTCSCAYPDNYDILAPVFRSYLSFTPDYQAINDAKPELIITTGLNNRQVEKLASSVNSTVAALNCSETGYLNYESIMQSLRLAGVVFDDRKNMQDIANFMARTRKELIDRTRDTEKKRVFILSQQYKDLKDGYTVEKCYIYLRYMNQRCIGSSTTAQTSYLDITFKELAEHQPEYIFVEYTMLERLKQDYAANKELFRSLPAVKNGKVFTILPYNRYSARYENLLINSYYIGTAMYPDLFGAENITTRADDISREFTGSGFFENVPQTIPVFKNLIFSEKGITIKK</sequence>
<reference evidence="2 3" key="1">
    <citation type="submission" date="2019-03" db="EMBL/GenBank/DDBJ databases">
        <title>Genomic Encyclopedia of Type Strains, Phase IV (KMG-IV): sequencing the most valuable type-strain genomes for metagenomic binning, comparative biology and taxonomic classification.</title>
        <authorList>
            <person name="Goeker M."/>
        </authorList>
    </citation>
    <scope>NUCLEOTIDE SEQUENCE [LARGE SCALE GENOMIC DNA]</scope>
    <source>
        <strain evidence="2 3">DSM 24984</strain>
    </source>
</reference>